<feature type="non-terminal residue" evidence="1">
    <location>
        <position position="129"/>
    </location>
</feature>
<protein>
    <submittedName>
        <fullName evidence="1">Uncharacterized protein</fullName>
    </submittedName>
</protein>
<dbReference type="EMBL" id="JABSTQ010009330">
    <property type="protein sequence ID" value="KAG0430386.1"/>
    <property type="molecule type" value="Genomic_DNA"/>
</dbReference>
<sequence length="129" mass="14205">INLFSAIGPVPYIGHTWSPIRLLVPFAKSIALPLRLFGGDITMNTGILNMIGKHVCNTPALKLICSSPIMLVADINDNQLNYTRLPVYVSHTPSGGSMKDILHLAQLVSCDCFRKFDFGFVKNLKVYGK</sequence>
<dbReference type="Proteomes" id="UP000805193">
    <property type="component" value="Unassembled WGS sequence"/>
</dbReference>
<proteinExistence type="predicted"/>
<feature type="non-terminal residue" evidence="1">
    <location>
        <position position="1"/>
    </location>
</feature>
<reference evidence="1 2" key="1">
    <citation type="journal article" date="2020" name="Cell">
        <title>Large-Scale Comparative Analyses of Tick Genomes Elucidate Their Genetic Diversity and Vector Capacities.</title>
        <authorList>
            <consortium name="Tick Genome and Microbiome Consortium (TIGMIC)"/>
            <person name="Jia N."/>
            <person name="Wang J."/>
            <person name="Shi W."/>
            <person name="Du L."/>
            <person name="Sun Y."/>
            <person name="Zhan W."/>
            <person name="Jiang J.F."/>
            <person name="Wang Q."/>
            <person name="Zhang B."/>
            <person name="Ji P."/>
            <person name="Bell-Sakyi L."/>
            <person name="Cui X.M."/>
            <person name="Yuan T.T."/>
            <person name="Jiang B.G."/>
            <person name="Yang W.F."/>
            <person name="Lam T.T."/>
            <person name="Chang Q.C."/>
            <person name="Ding S.J."/>
            <person name="Wang X.J."/>
            <person name="Zhu J.G."/>
            <person name="Ruan X.D."/>
            <person name="Zhao L."/>
            <person name="Wei J.T."/>
            <person name="Ye R.Z."/>
            <person name="Que T.C."/>
            <person name="Du C.H."/>
            <person name="Zhou Y.H."/>
            <person name="Cheng J.X."/>
            <person name="Dai P.F."/>
            <person name="Guo W.B."/>
            <person name="Han X.H."/>
            <person name="Huang E.J."/>
            <person name="Li L.F."/>
            <person name="Wei W."/>
            <person name="Gao Y.C."/>
            <person name="Liu J.Z."/>
            <person name="Shao H.Z."/>
            <person name="Wang X."/>
            <person name="Wang C.C."/>
            <person name="Yang T.C."/>
            <person name="Huo Q.B."/>
            <person name="Li W."/>
            <person name="Chen H.Y."/>
            <person name="Chen S.E."/>
            <person name="Zhou L.G."/>
            <person name="Ni X.B."/>
            <person name="Tian J.H."/>
            <person name="Sheng Y."/>
            <person name="Liu T."/>
            <person name="Pan Y.S."/>
            <person name="Xia L.Y."/>
            <person name="Li J."/>
            <person name="Zhao F."/>
            <person name="Cao W.C."/>
        </authorList>
    </citation>
    <scope>NUCLEOTIDE SEQUENCE [LARGE SCALE GENOMIC DNA]</scope>
    <source>
        <strain evidence="1">Iper-2018</strain>
    </source>
</reference>
<accession>A0AC60Q936</accession>
<evidence type="ECO:0000313" key="2">
    <source>
        <dbReference type="Proteomes" id="UP000805193"/>
    </source>
</evidence>
<name>A0AC60Q936_IXOPE</name>
<gene>
    <name evidence="1" type="ORF">HPB47_022739</name>
</gene>
<organism evidence="1 2">
    <name type="scientific">Ixodes persulcatus</name>
    <name type="common">Taiga tick</name>
    <dbReference type="NCBI Taxonomy" id="34615"/>
    <lineage>
        <taxon>Eukaryota</taxon>
        <taxon>Metazoa</taxon>
        <taxon>Ecdysozoa</taxon>
        <taxon>Arthropoda</taxon>
        <taxon>Chelicerata</taxon>
        <taxon>Arachnida</taxon>
        <taxon>Acari</taxon>
        <taxon>Parasitiformes</taxon>
        <taxon>Ixodida</taxon>
        <taxon>Ixodoidea</taxon>
        <taxon>Ixodidae</taxon>
        <taxon>Ixodinae</taxon>
        <taxon>Ixodes</taxon>
    </lineage>
</organism>
<keyword evidence="2" id="KW-1185">Reference proteome</keyword>
<evidence type="ECO:0000313" key="1">
    <source>
        <dbReference type="EMBL" id="KAG0430386.1"/>
    </source>
</evidence>
<comment type="caution">
    <text evidence="1">The sequence shown here is derived from an EMBL/GenBank/DDBJ whole genome shotgun (WGS) entry which is preliminary data.</text>
</comment>